<evidence type="ECO:0000313" key="2">
    <source>
        <dbReference type="EMBL" id="KRM61716.1"/>
    </source>
</evidence>
<dbReference type="OrthoDB" id="152510at2"/>
<dbReference type="Gene3D" id="3.40.50.720">
    <property type="entry name" value="NAD(P)-binding Rossmann-like Domain"/>
    <property type="match status" value="1"/>
</dbReference>
<dbReference type="EMBL" id="AYYY01000022">
    <property type="protein sequence ID" value="KRM61716.1"/>
    <property type="molecule type" value="Genomic_DNA"/>
</dbReference>
<gene>
    <name evidence="2" type="ORF">FC26_GL001384</name>
</gene>
<dbReference type="AlphaFoldDB" id="A0A0R2A863"/>
<proteinExistence type="predicted"/>
<dbReference type="InterPro" id="IPR036291">
    <property type="entry name" value="NAD(P)-bd_dom_sf"/>
</dbReference>
<comment type="caution">
    <text evidence="2">The sequence shown here is derived from an EMBL/GenBank/DDBJ whole genome shotgun (WGS) entry which is preliminary data.</text>
</comment>
<dbReference type="PANTHER" id="PTHR47129">
    <property type="entry name" value="QUINONE OXIDOREDUCTASE 2"/>
    <property type="match status" value="1"/>
</dbReference>
<evidence type="ECO:0000313" key="3">
    <source>
        <dbReference type="Proteomes" id="UP000051733"/>
    </source>
</evidence>
<dbReference type="Proteomes" id="UP000051733">
    <property type="component" value="Unassembled WGS sequence"/>
</dbReference>
<name>A0A0R2A863_9LACO</name>
<dbReference type="SUPFAM" id="SSF51735">
    <property type="entry name" value="NAD(P)-binding Rossmann-fold domains"/>
    <property type="match status" value="1"/>
</dbReference>
<dbReference type="Gene3D" id="3.90.25.10">
    <property type="entry name" value="UDP-galactose 4-epimerase, domain 1"/>
    <property type="match status" value="1"/>
</dbReference>
<sequence>MKYAVTGATGKFGRVAIQILVDQIGSQNVIALARNTAKATQVLPTGVEVRPGDYTDEAQLTDSLAGVDRLLFISSQPGGAVARLTQHQNVVKAAQTAGVALIAYTSFPHVETAKSPLSSDHQATEALIKETGIQHTFLRNNWYLENEMSFIQGGQQNQPFVYSAGQGRVGWALERYYAQAAAQVILLDEPRPVYEFAGESRTYADLATAVHQVTGHDFPVKSVSDAAYTQGLQQAGIDAQTAAVITSLQTLIRDGDLAETTDDLATVLGTALPSLTDQVREILE</sequence>
<dbReference type="Pfam" id="PF13460">
    <property type="entry name" value="NAD_binding_10"/>
    <property type="match status" value="1"/>
</dbReference>
<organism evidence="2 3">
    <name type="scientific">Paucilactobacillus vaccinostercus DSM 20634</name>
    <dbReference type="NCBI Taxonomy" id="1423813"/>
    <lineage>
        <taxon>Bacteria</taxon>
        <taxon>Bacillati</taxon>
        <taxon>Bacillota</taxon>
        <taxon>Bacilli</taxon>
        <taxon>Lactobacillales</taxon>
        <taxon>Lactobacillaceae</taxon>
        <taxon>Paucilactobacillus</taxon>
    </lineage>
</organism>
<dbReference type="PATRIC" id="fig|1423813.3.peg.1408"/>
<evidence type="ECO:0000259" key="1">
    <source>
        <dbReference type="Pfam" id="PF13460"/>
    </source>
</evidence>
<dbReference type="STRING" id="1423813.FC26_GL001384"/>
<dbReference type="InterPro" id="IPR016040">
    <property type="entry name" value="NAD(P)-bd_dom"/>
</dbReference>
<reference evidence="2 3" key="1">
    <citation type="journal article" date="2015" name="Genome Announc.">
        <title>Expanding the biotechnology potential of lactobacilli through comparative genomics of 213 strains and associated genera.</title>
        <authorList>
            <person name="Sun Z."/>
            <person name="Harris H.M."/>
            <person name="McCann A."/>
            <person name="Guo C."/>
            <person name="Argimon S."/>
            <person name="Zhang W."/>
            <person name="Yang X."/>
            <person name="Jeffery I.B."/>
            <person name="Cooney J.C."/>
            <person name="Kagawa T.F."/>
            <person name="Liu W."/>
            <person name="Song Y."/>
            <person name="Salvetti E."/>
            <person name="Wrobel A."/>
            <person name="Rasinkangas P."/>
            <person name="Parkhill J."/>
            <person name="Rea M.C."/>
            <person name="O'Sullivan O."/>
            <person name="Ritari J."/>
            <person name="Douillard F.P."/>
            <person name="Paul Ross R."/>
            <person name="Yang R."/>
            <person name="Briner A.E."/>
            <person name="Felis G.E."/>
            <person name="de Vos W.M."/>
            <person name="Barrangou R."/>
            <person name="Klaenhammer T.R."/>
            <person name="Caufield P.W."/>
            <person name="Cui Y."/>
            <person name="Zhang H."/>
            <person name="O'Toole P.W."/>
        </authorList>
    </citation>
    <scope>NUCLEOTIDE SEQUENCE [LARGE SCALE GENOMIC DNA]</scope>
    <source>
        <strain evidence="2 3">DSM 20634</strain>
    </source>
</reference>
<dbReference type="RefSeq" id="WP_057778426.1">
    <property type="nucleotide sequence ID" value="NZ_AYYY01000022.1"/>
</dbReference>
<dbReference type="PANTHER" id="PTHR47129:SF1">
    <property type="entry name" value="NMRA-LIKE DOMAIN-CONTAINING PROTEIN"/>
    <property type="match status" value="1"/>
</dbReference>
<keyword evidence="3" id="KW-1185">Reference proteome</keyword>
<protein>
    <recommendedName>
        <fullName evidence="1">NAD(P)-binding domain-containing protein</fullName>
    </recommendedName>
</protein>
<feature type="domain" description="NAD(P)-binding" evidence="1">
    <location>
        <begin position="7"/>
        <end position="156"/>
    </location>
</feature>
<accession>A0A0R2A863</accession>
<dbReference type="InterPro" id="IPR052718">
    <property type="entry name" value="NmrA-type_oxidoreductase"/>
</dbReference>